<dbReference type="PATRIC" id="fig|1123384.7.peg.397"/>
<dbReference type="PaxDb" id="1123384-AJ81_02005"/>
<name>A0A0X1KPF7_9THEM</name>
<feature type="domain" description="DUF2344" evidence="1">
    <location>
        <begin position="2"/>
        <end position="97"/>
    </location>
</feature>
<evidence type="ECO:0000259" key="1">
    <source>
        <dbReference type="Pfam" id="PF10105"/>
    </source>
</evidence>
<dbReference type="EMBL" id="CP007141">
    <property type="protein sequence ID" value="AJC73177.1"/>
    <property type="molecule type" value="Genomic_DNA"/>
</dbReference>
<accession>A0A0X1KPF7</accession>
<protein>
    <recommendedName>
        <fullName evidence="1">DUF2344 domain-containing protein</fullName>
    </recommendedName>
</protein>
<proteinExistence type="predicted"/>
<dbReference type="Proteomes" id="UP000077469">
    <property type="component" value="Chromosome"/>
</dbReference>
<gene>
    <name evidence="2" type="ORF">AJ81_02005</name>
</gene>
<sequence length="212" mass="24730">MRAVVRYKKTGLLRFLSAIETANAIERNLRRAEAPLEFSRGFHKKPKVSFLDPTPTGVFNLALYVTVHLQRYDENLLDRLRRTAVKGLEPVQLWWTDLDVNRIVNGYLFRVLLLEDCVDPSRFDPQRQISILEKNKSGKLEDFFKHVHFEKVGKFFIVVYYQNRENLVRARHLYQPILVKECPLVLVQRLEAICGESQLSEVLGAKSWAVEC</sequence>
<reference evidence="2 3" key="1">
    <citation type="submission" date="2014-01" db="EMBL/GenBank/DDBJ databases">
        <title>Genome sequencing of Thermotog hypogea.</title>
        <authorList>
            <person name="Zhang X."/>
            <person name="Alvare G."/>
            <person name="Fristensky B."/>
            <person name="Chen L."/>
            <person name="Suen T."/>
            <person name="Chen Q."/>
            <person name="Ma K."/>
        </authorList>
    </citation>
    <scope>NUCLEOTIDE SEQUENCE [LARGE SCALE GENOMIC DNA]</scope>
    <source>
        <strain evidence="2 3">DSM 11164</strain>
    </source>
</reference>
<dbReference type="KEGG" id="phy:AJ81_02005"/>
<dbReference type="Pfam" id="PF10105">
    <property type="entry name" value="DUF2344"/>
    <property type="match status" value="1"/>
</dbReference>
<organism evidence="2 3">
    <name type="scientific">Pseudothermotoga hypogea DSM 11164 = NBRC 106472</name>
    <dbReference type="NCBI Taxonomy" id="1123384"/>
    <lineage>
        <taxon>Bacteria</taxon>
        <taxon>Thermotogati</taxon>
        <taxon>Thermotogota</taxon>
        <taxon>Thermotogae</taxon>
        <taxon>Thermotogales</taxon>
        <taxon>Thermotogaceae</taxon>
        <taxon>Pseudothermotoga</taxon>
    </lineage>
</organism>
<dbReference type="AlphaFoldDB" id="A0A0X1KPF7"/>
<dbReference type="InterPro" id="IPR018768">
    <property type="entry name" value="DUF2344"/>
</dbReference>
<evidence type="ECO:0000313" key="3">
    <source>
        <dbReference type="Proteomes" id="UP000077469"/>
    </source>
</evidence>
<dbReference type="RefSeq" id="WP_031503606.1">
    <property type="nucleotide sequence ID" value="NC_022795.1"/>
</dbReference>
<dbReference type="NCBIfam" id="TIGR03936">
    <property type="entry name" value="sam_1_link_chp"/>
    <property type="match status" value="1"/>
</dbReference>
<dbReference type="OrthoDB" id="9780488at2"/>
<keyword evidence="3" id="KW-1185">Reference proteome</keyword>
<dbReference type="STRING" id="1123384.AJ81_02005"/>
<evidence type="ECO:0000313" key="2">
    <source>
        <dbReference type="EMBL" id="AJC73177.1"/>
    </source>
</evidence>